<organism evidence="3 4">
    <name type="scientific">Thiorhodococcus mannitoliphagus</name>
    <dbReference type="NCBI Taxonomy" id="329406"/>
    <lineage>
        <taxon>Bacteria</taxon>
        <taxon>Pseudomonadati</taxon>
        <taxon>Pseudomonadota</taxon>
        <taxon>Gammaproteobacteria</taxon>
        <taxon>Chromatiales</taxon>
        <taxon>Chromatiaceae</taxon>
        <taxon>Thiorhodococcus</taxon>
    </lineage>
</organism>
<keyword evidence="2" id="KW-0732">Signal</keyword>
<dbReference type="EMBL" id="JAAIJR010000193">
    <property type="protein sequence ID" value="NEX23370.1"/>
    <property type="molecule type" value="Genomic_DNA"/>
</dbReference>
<comment type="caution">
    <text evidence="3">The sequence shown here is derived from an EMBL/GenBank/DDBJ whole genome shotgun (WGS) entry which is preliminary data.</text>
</comment>
<evidence type="ECO:0000256" key="2">
    <source>
        <dbReference type="SAM" id="SignalP"/>
    </source>
</evidence>
<name>A0A6P1E0Q6_9GAMM</name>
<evidence type="ECO:0000256" key="1">
    <source>
        <dbReference type="SAM" id="Phobius"/>
    </source>
</evidence>
<feature type="chain" id="PRO_5026668882" description="PEP-CTERM sorting domain-containing protein" evidence="2">
    <location>
        <begin position="23"/>
        <end position="234"/>
    </location>
</feature>
<feature type="signal peptide" evidence="2">
    <location>
        <begin position="1"/>
        <end position="22"/>
    </location>
</feature>
<feature type="transmembrane region" description="Helical" evidence="1">
    <location>
        <begin position="207"/>
        <end position="226"/>
    </location>
</feature>
<dbReference type="Proteomes" id="UP000471640">
    <property type="component" value="Unassembled WGS sequence"/>
</dbReference>
<gene>
    <name evidence="3" type="ORF">G3480_24270</name>
</gene>
<protein>
    <recommendedName>
        <fullName evidence="5">PEP-CTERM sorting domain-containing protein</fullName>
    </recommendedName>
</protein>
<keyword evidence="1" id="KW-0812">Transmembrane</keyword>
<proteinExistence type="predicted"/>
<keyword evidence="1" id="KW-0472">Membrane</keyword>
<keyword evidence="4" id="KW-1185">Reference proteome</keyword>
<reference evidence="4" key="1">
    <citation type="journal article" date="2020" name="Microbiol. Resour. Announc.">
        <title>Draft Genome Sequences of Thiorhodococcus mannitoliphagus and Thiorhodococcus minor, Purple Sulfur Photosynthetic Bacteria in the Gammaproteobacterial Family Chromatiaceae.</title>
        <authorList>
            <person name="Aviles F.A."/>
            <person name="Meyer T.E."/>
            <person name="Kyndt J.A."/>
        </authorList>
    </citation>
    <scope>NUCLEOTIDE SEQUENCE [LARGE SCALE GENOMIC DNA]</scope>
    <source>
        <strain evidence="4">DSM 18266</strain>
    </source>
</reference>
<evidence type="ECO:0000313" key="3">
    <source>
        <dbReference type="EMBL" id="NEX23370.1"/>
    </source>
</evidence>
<reference evidence="3 4" key="2">
    <citation type="submission" date="2020-02" db="EMBL/GenBank/DDBJ databases">
        <title>Genome sequences of Thiorhodococcus mannitoliphagus and Thiorhodococcus minor, purple sulfur photosynthetic bacteria in the gammaproteobacterial family, Chromatiaceae.</title>
        <authorList>
            <person name="Aviles F.A."/>
            <person name="Meyer T.E."/>
            <person name="Kyndt J.A."/>
        </authorList>
    </citation>
    <scope>NUCLEOTIDE SEQUENCE [LARGE SCALE GENOMIC DNA]</scope>
    <source>
        <strain evidence="3 4">DSM 18266</strain>
    </source>
</reference>
<dbReference type="RefSeq" id="WP_164656804.1">
    <property type="nucleotide sequence ID" value="NZ_JAAIJR010000193.1"/>
</dbReference>
<evidence type="ECO:0000313" key="4">
    <source>
        <dbReference type="Proteomes" id="UP000471640"/>
    </source>
</evidence>
<accession>A0A6P1E0Q6</accession>
<keyword evidence="1" id="KW-1133">Transmembrane helix</keyword>
<dbReference type="AlphaFoldDB" id="A0A6P1E0Q6"/>
<sequence length="234" mass="24052">MKKSIFAAGIALATMIGASANAATIKMSTFSMDAFNTATAGGTIENFEGYAGSWDPNTVTNVGTFSSYDASTGSGSVCNAQSGGNCQSLYVNDTVLSGQGNLVPLDGTKALSSNDTNGIFWDVFNNGGSTFDKVVFAVRDAADINGTIFTIKTNDGTSVELTGRANNNQQLVVIDLGGSFTDATVSMFNNQVNDGFTIDGASTVSTVPVPAAGLLFISGLGMLGALRKRKQKTA</sequence>
<evidence type="ECO:0008006" key="5">
    <source>
        <dbReference type="Google" id="ProtNLM"/>
    </source>
</evidence>